<dbReference type="Proteomes" id="UP000265000">
    <property type="component" value="Unplaced"/>
</dbReference>
<dbReference type="PANTHER" id="PTHR46484">
    <property type="entry name" value="SI:CH211-171H4.5-RELATED"/>
    <property type="match status" value="1"/>
</dbReference>
<dbReference type="PANTHER" id="PTHR46484:SF1">
    <property type="entry name" value="SCHWANN CELL MYELIN PROTEIN-RELATED"/>
    <property type="match status" value="1"/>
</dbReference>
<feature type="domain" description="Ig-like" evidence="3">
    <location>
        <begin position="234"/>
        <end position="312"/>
    </location>
</feature>
<reference evidence="4" key="1">
    <citation type="submission" date="2025-08" db="UniProtKB">
        <authorList>
            <consortium name="Ensembl"/>
        </authorList>
    </citation>
    <scope>IDENTIFICATION</scope>
</reference>
<dbReference type="SMART" id="SM00409">
    <property type="entry name" value="IG"/>
    <property type="match status" value="3"/>
</dbReference>
<dbReference type="Gene3D" id="2.60.40.10">
    <property type="entry name" value="Immunoglobulins"/>
    <property type="match status" value="4"/>
</dbReference>
<evidence type="ECO:0000313" key="5">
    <source>
        <dbReference type="Proteomes" id="UP000265000"/>
    </source>
</evidence>
<dbReference type="InterPro" id="IPR036179">
    <property type="entry name" value="Ig-like_dom_sf"/>
</dbReference>
<reference evidence="4" key="2">
    <citation type="submission" date="2025-09" db="UniProtKB">
        <authorList>
            <consortium name="Ensembl"/>
        </authorList>
    </citation>
    <scope>IDENTIFICATION</scope>
</reference>
<keyword evidence="1" id="KW-0812">Transmembrane</keyword>
<evidence type="ECO:0000256" key="2">
    <source>
        <dbReference type="SAM" id="SignalP"/>
    </source>
</evidence>
<dbReference type="Ensembl" id="ENSFHET00000027511.1">
    <property type="protein sequence ID" value="ENSFHEP00000033326.1"/>
    <property type="gene ID" value="ENSFHEG00000020382.1"/>
</dbReference>
<dbReference type="STRING" id="8078.ENSFHEP00000033326"/>
<dbReference type="InterPro" id="IPR013783">
    <property type="entry name" value="Ig-like_fold"/>
</dbReference>
<organism evidence="4 5">
    <name type="scientific">Fundulus heteroclitus</name>
    <name type="common">Killifish</name>
    <name type="synonym">Mummichog</name>
    <dbReference type="NCBI Taxonomy" id="8078"/>
    <lineage>
        <taxon>Eukaryota</taxon>
        <taxon>Metazoa</taxon>
        <taxon>Chordata</taxon>
        <taxon>Craniata</taxon>
        <taxon>Vertebrata</taxon>
        <taxon>Euteleostomi</taxon>
        <taxon>Actinopterygii</taxon>
        <taxon>Neopterygii</taxon>
        <taxon>Teleostei</taxon>
        <taxon>Neoteleostei</taxon>
        <taxon>Acanthomorphata</taxon>
        <taxon>Ovalentaria</taxon>
        <taxon>Atherinomorphae</taxon>
        <taxon>Cyprinodontiformes</taxon>
        <taxon>Fundulidae</taxon>
        <taxon>Fundulus</taxon>
    </lineage>
</organism>
<dbReference type="SUPFAM" id="SSF48726">
    <property type="entry name" value="Immunoglobulin"/>
    <property type="match status" value="4"/>
</dbReference>
<dbReference type="InterPro" id="IPR003599">
    <property type="entry name" value="Ig_sub"/>
</dbReference>
<protein>
    <submittedName>
        <fullName evidence="4">Si:dkey-238d18.5</fullName>
    </submittedName>
</protein>
<feature type="transmembrane region" description="Helical" evidence="1">
    <location>
        <begin position="405"/>
        <end position="429"/>
    </location>
</feature>
<dbReference type="PROSITE" id="PS50835">
    <property type="entry name" value="IG_LIKE"/>
    <property type="match status" value="2"/>
</dbReference>
<evidence type="ECO:0000313" key="4">
    <source>
        <dbReference type="Ensembl" id="ENSFHEP00000033326.1"/>
    </source>
</evidence>
<dbReference type="AlphaFoldDB" id="A0A3Q2QZ01"/>
<keyword evidence="1" id="KW-0472">Membrane</keyword>
<dbReference type="OrthoDB" id="5843397at2759"/>
<dbReference type="Pfam" id="PF13895">
    <property type="entry name" value="Ig_2"/>
    <property type="match status" value="2"/>
</dbReference>
<feature type="signal peptide" evidence="2">
    <location>
        <begin position="1"/>
        <end position="18"/>
    </location>
</feature>
<proteinExistence type="predicted"/>
<name>A0A3Q2QZ01_FUNHE</name>
<dbReference type="GeneID" id="105920912"/>
<feature type="chain" id="PRO_5018536023" evidence="2">
    <location>
        <begin position="19"/>
        <end position="496"/>
    </location>
</feature>
<sequence>MGASKWLMFFVCIYLTQSENEASSWISTYPTSVKGLLSSCVVIPCSFNYPDQGKPHDYTGIWYNPDGIIFHSKEPQKMLQKYKNRIVLVGKLEEKNCSLKIDTLQQNDIGPFNFRIEIKNYESYSYKNKVSISVISNPNPIQFSVAEDIKVGQKVSASCSVSHSCPASPPAFKWSHSGEEIHQSQHLGDAEWNEKSILTFNPTHIDHNKTLQCTVTYKGGKKQEKSKILHVRHPPVNVKVEYKSNVSEGDTVDLTCSSEAHPPVSRYEWHNETGANLSEGNLYVVSNVSRNIGAMYCTAINNEGQASSKSVLLNVLYAPEVKTESSCFSEGNWVKCECIVDSNPPSTVTFKLGDRILPGAKNVQDGSFSLKVLWKDLESYKFVQCLAVNIQGRANLKLFLPHDGIMLYIFIASGVAGLLLIILLAVGVIKKCRGTSRDTSGLGQNPAITHKASEPAQMVSKRKEICDDPPYSDIYLNENMYGNVGFGLDDQIYANV</sequence>
<keyword evidence="2" id="KW-0732">Signal</keyword>
<evidence type="ECO:0000256" key="1">
    <source>
        <dbReference type="SAM" id="Phobius"/>
    </source>
</evidence>
<dbReference type="GeneTree" id="ENSGT01150000286924"/>
<keyword evidence="1" id="KW-1133">Transmembrane helix</keyword>
<keyword evidence="5" id="KW-1185">Reference proteome</keyword>
<evidence type="ECO:0000259" key="3">
    <source>
        <dbReference type="PROSITE" id="PS50835"/>
    </source>
</evidence>
<feature type="domain" description="Ig-like" evidence="3">
    <location>
        <begin position="138"/>
        <end position="230"/>
    </location>
</feature>
<accession>A0A3Q2QZ01</accession>
<dbReference type="InterPro" id="IPR007110">
    <property type="entry name" value="Ig-like_dom"/>
</dbReference>